<reference evidence="1 2" key="1">
    <citation type="submission" date="2024-02" db="EMBL/GenBank/DDBJ databases">
        <title>Rhodopirellula caenicola NBRC 110016.</title>
        <authorList>
            <person name="Ichikawa N."/>
            <person name="Katano-Makiyama Y."/>
            <person name="Hidaka K."/>
        </authorList>
    </citation>
    <scope>NUCLEOTIDE SEQUENCE [LARGE SCALE GENOMIC DNA]</scope>
    <source>
        <strain evidence="1 2">NBRC 110016</strain>
    </source>
</reference>
<dbReference type="EMBL" id="BAABRO010000032">
    <property type="protein sequence ID" value="GAA5510991.1"/>
    <property type="molecule type" value="Genomic_DNA"/>
</dbReference>
<name>A0ABP9W0T3_9BACT</name>
<proteinExistence type="predicted"/>
<organism evidence="1 2">
    <name type="scientific">Novipirellula caenicola</name>
    <dbReference type="NCBI Taxonomy" id="1536901"/>
    <lineage>
        <taxon>Bacteria</taxon>
        <taxon>Pseudomonadati</taxon>
        <taxon>Planctomycetota</taxon>
        <taxon>Planctomycetia</taxon>
        <taxon>Pirellulales</taxon>
        <taxon>Pirellulaceae</taxon>
        <taxon>Novipirellula</taxon>
    </lineage>
</organism>
<comment type="caution">
    <text evidence="1">The sequence shown here is derived from an EMBL/GenBank/DDBJ whole genome shotgun (WGS) entry which is preliminary data.</text>
</comment>
<keyword evidence="2" id="KW-1185">Reference proteome</keyword>
<evidence type="ECO:0000313" key="2">
    <source>
        <dbReference type="Proteomes" id="UP001416858"/>
    </source>
</evidence>
<protein>
    <submittedName>
        <fullName evidence="1">Uncharacterized protein</fullName>
    </submittedName>
</protein>
<gene>
    <name evidence="1" type="ORF">Rcae01_06503</name>
</gene>
<sequence>MAKLVPLDLPKFTTAQNAPRDAIAGRERAAGTRCLVHYRLVYCQQQGLVVLPTTVLDTTRCDFGRGG</sequence>
<evidence type="ECO:0000313" key="1">
    <source>
        <dbReference type="EMBL" id="GAA5510991.1"/>
    </source>
</evidence>
<dbReference type="Proteomes" id="UP001416858">
    <property type="component" value="Unassembled WGS sequence"/>
</dbReference>
<accession>A0ABP9W0T3</accession>